<organism evidence="7 8">
    <name type="scientific">Sciurus vulgaris</name>
    <name type="common">Eurasian red squirrel</name>
    <dbReference type="NCBI Taxonomy" id="55149"/>
    <lineage>
        <taxon>Eukaryota</taxon>
        <taxon>Metazoa</taxon>
        <taxon>Chordata</taxon>
        <taxon>Craniata</taxon>
        <taxon>Vertebrata</taxon>
        <taxon>Euteleostomi</taxon>
        <taxon>Mammalia</taxon>
        <taxon>Eutheria</taxon>
        <taxon>Euarchontoglires</taxon>
        <taxon>Glires</taxon>
        <taxon>Rodentia</taxon>
        <taxon>Sciuromorpha</taxon>
        <taxon>Sciuridae</taxon>
        <taxon>Sciurinae</taxon>
        <taxon>Sciurini</taxon>
        <taxon>Sciurus</taxon>
    </lineage>
</organism>
<comment type="subcellular location">
    <subcellularLocation>
        <location evidence="1">Secreted</location>
    </subcellularLocation>
</comment>
<dbReference type="InterPro" id="IPR036058">
    <property type="entry name" value="Kazal_dom_sf"/>
</dbReference>
<dbReference type="GO" id="GO:0005576">
    <property type="term" value="C:extracellular region"/>
    <property type="evidence" value="ECO:0007669"/>
    <property type="project" value="UniProtKB-SubCell"/>
</dbReference>
<dbReference type="SUPFAM" id="SSF100895">
    <property type="entry name" value="Kazal-type serine protease inhibitors"/>
    <property type="match status" value="1"/>
</dbReference>
<evidence type="ECO:0000313" key="8">
    <source>
        <dbReference type="Proteomes" id="UP000694564"/>
    </source>
</evidence>
<protein>
    <recommendedName>
        <fullName evidence="6">Kazal-like domain-containing protein</fullName>
    </recommendedName>
</protein>
<feature type="domain" description="Kazal-like" evidence="6">
    <location>
        <begin position="26"/>
        <end position="82"/>
    </location>
</feature>
<reference evidence="7" key="1">
    <citation type="submission" date="2025-08" db="UniProtKB">
        <authorList>
            <consortium name="Ensembl"/>
        </authorList>
    </citation>
    <scope>IDENTIFICATION</scope>
</reference>
<sequence length="82" mass="9620">MCMRYILRMNILFNDLFSDKLMLSLYVLQTICSLYNQFLNICTKEYIPVCGTDGHTYCNKCIFCMAYKNSGRKFSLAHYGKC</sequence>
<dbReference type="InterPro" id="IPR001239">
    <property type="entry name" value="Prot_inh_Kazal-m"/>
</dbReference>
<evidence type="ECO:0000256" key="3">
    <source>
        <dbReference type="ARBA" id="ARBA00022690"/>
    </source>
</evidence>
<evidence type="ECO:0000256" key="1">
    <source>
        <dbReference type="ARBA" id="ARBA00004613"/>
    </source>
</evidence>
<reference evidence="7" key="2">
    <citation type="submission" date="2025-09" db="UniProtKB">
        <authorList>
            <consortium name="Ensembl"/>
        </authorList>
    </citation>
    <scope>IDENTIFICATION</scope>
</reference>
<dbReference type="InterPro" id="IPR002350">
    <property type="entry name" value="Kazal_dom"/>
</dbReference>
<proteinExistence type="predicted"/>
<dbReference type="GO" id="GO:0004867">
    <property type="term" value="F:serine-type endopeptidase inhibitor activity"/>
    <property type="evidence" value="ECO:0007669"/>
    <property type="project" value="UniProtKB-KW"/>
</dbReference>
<dbReference type="AlphaFoldDB" id="A0A8D2B891"/>
<keyword evidence="4" id="KW-0722">Serine protease inhibitor</keyword>
<evidence type="ECO:0000256" key="4">
    <source>
        <dbReference type="ARBA" id="ARBA00022900"/>
    </source>
</evidence>
<evidence type="ECO:0000256" key="5">
    <source>
        <dbReference type="ARBA" id="ARBA00023157"/>
    </source>
</evidence>
<keyword evidence="2" id="KW-0964">Secreted</keyword>
<dbReference type="Ensembl" id="ENSSVLT00005013634.1">
    <property type="protein sequence ID" value="ENSSVLP00005012316.1"/>
    <property type="gene ID" value="ENSSVLG00005009773.1"/>
</dbReference>
<dbReference type="Gene3D" id="3.30.60.30">
    <property type="match status" value="1"/>
</dbReference>
<dbReference type="SMART" id="SM00280">
    <property type="entry name" value="KAZAL"/>
    <property type="match status" value="1"/>
</dbReference>
<dbReference type="PROSITE" id="PS00282">
    <property type="entry name" value="KAZAL_1"/>
    <property type="match status" value="1"/>
</dbReference>
<name>A0A8D2B891_SCIVU</name>
<dbReference type="Proteomes" id="UP000694564">
    <property type="component" value="Chromosome 6"/>
</dbReference>
<accession>A0A8D2B891</accession>
<dbReference type="FunFam" id="3.30.60.30:FF:000037">
    <property type="entry name" value="Ovomucoid"/>
    <property type="match status" value="1"/>
</dbReference>
<keyword evidence="3" id="KW-0646">Protease inhibitor</keyword>
<dbReference type="PROSITE" id="PS51465">
    <property type="entry name" value="KAZAL_2"/>
    <property type="match status" value="1"/>
</dbReference>
<dbReference type="GeneTree" id="ENSGT00940000166334"/>
<dbReference type="PANTHER" id="PTHR21312:SF30">
    <property type="entry name" value="SERINE PROTEASE INHIBITOR KAZAL-TYPE 11-RELATED"/>
    <property type="match status" value="1"/>
</dbReference>
<dbReference type="PRINTS" id="PR00290">
    <property type="entry name" value="KAZALINHBTR"/>
</dbReference>
<evidence type="ECO:0000259" key="6">
    <source>
        <dbReference type="PROSITE" id="PS51465"/>
    </source>
</evidence>
<dbReference type="CDD" id="cd00104">
    <property type="entry name" value="KAZAL_FS"/>
    <property type="match status" value="1"/>
</dbReference>
<keyword evidence="8" id="KW-1185">Reference proteome</keyword>
<dbReference type="Pfam" id="PF00050">
    <property type="entry name" value="Kazal_1"/>
    <property type="match status" value="1"/>
</dbReference>
<keyword evidence="5" id="KW-1015">Disulfide bond</keyword>
<evidence type="ECO:0000256" key="2">
    <source>
        <dbReference type="ARBA" id="ARBA00022525"/>
    </source>
</evidence>
<evidence type="ECO:0000313" key="7">
    <source>
        <dbReference type="Ensembl" id="ENSSVLP00005012316.1"/>
    </source>
</evidence>
<dbReference type="PANTHER" id="PTHR21312">
    <property type="entry name" value="SERINE PROTEASE INHIBITOR"/>
    <property type="match status" value="1"/>
</dbReference>